<name>A0ABP7DMG6_9GAMM</name>
<dbReference type="EMBL" id="BAABDS010000022">
    <property type="protein sequence ID" value="GAA3707699.1"/>
    <property type="molecule type" value="Genomic_DNA"/>
</dbReference>
<dbReference type="GO" id="GO:0051213">
    <property type="term" value="F:dioxygenase activity"/>
    <property type="evidence" value="ECO:0007669"/>
    <property type="project" value="UniProtKB-KW"/>
</dbReference>
<proteinExistence type="inferred from homology"/>
<dbReference type="InterPro" id="IPR032710">
    <property type="entry name" value="NTF2-like_dom_sf"/>
</dbReference>
<protein>
    <submittedName>
        <fullName evidence="5">Aromatic-ring-hydroxylating dioxygenase subunit beta</fullName>
    </submittedName>
</protein>
<evidence type="ECO:0000256" key="2">
    <source>
        <dbReference type="ARBA" id="ARBA00022797"/>
    </source>
</evidence>
<dbReference type="RefSeq" id="WP_344963596.1">
    <property type="nucleotide sequence ID" value="NZ_BAABDS010000022.1"/>
</dbReference>
<gene>
    <name evidence="5" type="ORF">GCM10022421_13290</name>
</gene>
<sequence length="168" mass="19230">MKNIEQMLKEKDLSELNVAIAQFNAKYAEVLDDGDLMDWPSFFSNDAIYKVTSRENFERNLPVGLVYCERLSMIKDRALAISNTAMFAPRYLRHFISNTVVEQVGNNQIVSSSNYILMQTLHDNPESTLHQVGKYNDIFVVEGGALKLKERICIYDNLLLDNSLVYPV</sequence>
<dbReference type="SUPFAM" id="SSF54427">
    <property type="entry name" value="NTF2-like"/>
    <property type="match status" value="1"/>
</dbReference>
<keyword evidence="3 5" id="KW-0223">Dioxygenase</keyword>
<dbReference type="Pfam" id="PF00866">
    <property type="entry name" value="Ring_hydroxyl_B"/>
    <property type="match status" value="1"/>
</dbReference>
<dbReference type="InterPro" id="IPR000391">
    <property type="entry name" value="Rng_hydr_dOase-bsu"/>
</dbReference>
<keyword evidence="4" id="KW-0560">Oxidoreductase</keyword>
<organism evidence="5 6">
    <name type="scientific">Oceanisphaera sediminis</name>
    <dbReference type="NCBI Taxonomy" id="981381"/>
    <lineage>
        <taxon>Bacteria</taxon>
        <taxon>Pseudomonadati</taxon>
        <taxon>Pseudomonadota</taxon>
        <taxon>Gammaproteobacteria</taxon>
        <taxon>Aeromonadales</taxon>
        <taxon>Aeromonadaceae</taxon>
        <taxon>Oceanisphaera</taxon>
    </lineage>
</organism>
<evidence type="ECO:0000256" key="1">
    <source>
        <dbReference type="ARBA" id="ARBA00009570"/>
    </source>
</evidence>
<comment type="similarity">
    <text evidence="1">Belongs to the bacterial ring-hydroxylating dioxygenase beta subunit family.</text>
</comment>
<keyword evidence="6" id="KW-1185">Reference proteome</keyword>
<evidence type="ECO:0000256" key="4">
    <source>
        <dbReference type="ARBA" id="ARBA00023002"/>
    </source>
</evidence>
<evidence type="ECO:0000256" key="3">
    <source>
        <dbReference type="ARBA" id="ARBA00022964"/>
    </source>
</evidence>
<reference evidence="6" key="1">
    <citation type="journal article" date="2019" name="Int. J. Syst. Evol. Microbiol.">
        <title>The Global Catalogue of Microorganisms (GCM) 10K type strain sequencing project: providing services to taxonomists for standard genome sequencing and annotation.</title>
        <authorList>
            <consortium name="The Broad Institute Genomics Platform"/>
            <consortium name="The Broad Institute Genome Sequencing Center for Infectious Disease"/>
            <person name="Wu L."/>
            <person name="Ma J."/>
        </authorList>
    </citation>
    <scope>NUCLEOTIDE SEQUENCE [LARGE SCALE GENOMIC DNA]</scope>
    <source>
        <strain evidence="6">JCM 17329</strain>
    </source>
</reference>
<evidence type="ECO:0000313" key="6">
    <source>
        <dbReference type="Proteomes" id="UP001501479"/>
    </source>
</evidence>
<dbReference type="Gene3D" id="3.10.450.50">
    <property type="match status" value="1"/>
</dbReference>
<evidence type="ECO:0000313" key="5">
    <source>
        <dbReference type="EMBL" id="GAA3707699.1"/>
    </source>
</evidence>
<dbReference type="Proteomes" id="UP001501479">
    <property type="component" value="Unassembled WGS sequence"/>
</dbReference>
<dbReference type="CDD" id="cd00667">
    <property type="entry name" value="ring_hydroxylating_dioxygenases_beta"/>
    <property type="match status" value="1"/>
</dbReference>
<comment type="caution">
    <text evidence="5">The sequence shown here is derived from an EMBL/GenBank/DDBJ whole genome shotgun (WGS) entry which is preliminary data.</text>
</comment>
<keyword evidence="2" id="KW-0058">Aromatic hydrocarbons catabolism</keyword>
<accession>A0ABP7DMG6</accession>